<dbReference type="InterPro" id="IPR006221">
    <property type="entry name" value="TrpG/PapA_dom"/>
</dbReference>
<accession>A0A7Y0LBV8</accession>
<evidence type="ECO:0000313" key="3">
    <source>
        <dbReference type="EMBL" id="NMP31674.1"/>
    </source>
</evidence>
<dbReference type="PANTHER" id="PTHR43418">
    <property type="entry name" value="MULTIFUNCTIONAL TRYPTOPHAN BIOSYNTHESIS PROTEIN-RELATED"/>
    <property type="match status" value="1"/>
</dbReference>
<dbReference type="InterPro" id="IPR017926">
    <property type="entry name" value="GATASE"/>
</dbReference>
<sequence length="195" mass="21671">MLLMIDNYDSFTFNLVHYFQSLGQEVKVIRNDEMTVEEIALLAPDYLVVSPGPCNPDKAGISLAAIGHFAGKIPILGVCLGHQAIAQHFGATVEKAKKVMHGKTSHIQHCQAGLFSSLNLPLEVTRYHSLIVNKQSLPKELKITAWTTNETDEFEEIMALEHRHLPIASVQFHPESILTEQGLALLKNFLAQYPS</sequence>
<dbReference type="GO" id="GO:0000162">
    <property type="term" value="P:L-tryptophan biosynthetic process"/>
    <property type="evidence" value="ECO:0007669"/>
    <property type="project" value="TreeGrafter"/>
</dbReference>
<dbReference type="NCBIfam" id="TIGR00566">
    <property type="entry name" value="trpG_papA"/>
    <property type="match status" value="1"/>
</dbReference>
<dbReference type="Proteomes" id="UP000568664">
    <property type="component" value="Unassembled WGS sequence"/>
</dbReference>
<organism evidence="3 4">
    <name type="scientific">Thalassotalea algicola</name>
    <dbReference type="NCBI Taxonomy" id="2716224"/>
    <lineage>
        <taxon>Bacteria</taxon>
        <taxon>Pseudomonadati</taxon>
        <taxon>Pseudomonadota</taxon>
        <taxon>Gammaproteobacteria</taxon>
        <taxon>Alteromonadales</taxon>
        <taxon>Colwelliaceae</taxon>
        <taxon>Thalassotalea</taxon>
    </lineage>
</organism>
<dbReference type="CDD" id="cd01743">
    <property type="entry name" value="GATase1_Anthranilate_Synthase"/>
    <property type="match status" value="1"/>
</dbReference>
<evidence type="ECO:0000313" key="4">
    <source>
        <dbReference type="Proteomes" id="UP000568664"/>
    </source>
</evidence>
<gene>
    <name evidence="3" type="ORF">HII17_08880</name>
</gene>
<dbReference type="PRINTS" id="PR00099">
    <property type="entry name" value="CPSGATASE"/>
</dbReference>
<dbReference type="InterPro" id="IPR050472">
    <property type="entry name" value="Anth_synth/Amidotransfase"/>
</dbReference>
<dbReference type="GO" id="GO:0005829">
    <property type="term" value="C:cytosol"/>
    <property type="evidence" value="ECO:0007669"/>
    <property type="project" value="TreeGrafter"/>
</dbReference>
<dbReference type="GO" id="GO:0046654">
    <property type="term" value="P:tetrahydrofolate biosynthetic process"/>
    <property type="evidence" value="ECO:0007669"/>
    <property type="project" value="TreeGrafter"/>
</dbReference>
<keyword evidence="1" id="KW-0315">Glutamine amidotransferase</keyword>
<dbReference type="Gene3D" id="3.40.50.880">
    <property type="match status" value="1"/>
</dbReference>
<dbReference type="SUPFAM" id="SSF52317">
    <property type="entry name" value="Class I glutamine amidotransferase-like"/>
    <property type="match status" value="1"/>
</dbReference>
<name>A0A7Y0LBV8_9GAMM</name>
<comment type="caution">
    <text evidence="3">The sequence shown here is derived from an EMBL/GenBank/DDBJ whole genome shotgun (WGS) entry which is preliminary data.</text>
</comment>
<dbReference type="EMBL" id="JABBXH010000003">
    <property type="protein sequence ID" value="NMP31674.1"/>
    <property type="molecule type" value="Genomic_DNA"/>
</dbReference>
<proteinExistence type="predicted"/>
<dbReference type="InterPro" id="IPR029062">
    <property type="entry name" value="Class_I_gatase-like"/>
</dbReference>
<dbReference type="PANTHER" id="PTHR43418:SF4">
    <property type="entry name" value="MULTIFUNCTIONAL TRYPTOPHAN BIOSYNTHESIS PROTEIN"/>
    <property type="match status" value="1"/>
</dbReference>
<dbReference type="PROSITE" id="PS51273">
    <property type="entry name" value="GATASE_TYPE_1"/>
    <property type="match status" value="1"/>
</dbReference>
<evidence type="ECO:0000259" key="2">
    <source>
        <dbReference type="Pfam" id="PF00117"/>
    </source>
</evidence>
<dbReference type="FunFam" id="3.40.50.880:FF:000003">
    <property type="entry name" value="Anthranilate synthase component II"/>
    <property type="match status" value="1"/>
</dbReference>
<dbReference type="AlphaFoldDB" id="A0A7Y0LBV8"/>
<dbReference type="GO" id="GO:0046820">
    <property type="term" value="F:4-amino-4-deoxychorismate synthase activity"/>
    <property type="evidence" value="ECO:0007669"/>
    <property type="project" value="TreeGrafter"/>
</dbReference>
<evidence type="ECO:0000256" key="1">
    <source>
        <dbReference type="ARBA" id="ARBA00022962"/>
    </source>
</evidence>
<dbReference type="GO" id="GO:0004049">
    <property type="term" value="F:anthranilate synthase activity"/>
    <property type="evidence" value="ECO:0007669"/>
    <property type="project" value="TreeGrafter"/>
</dbReference>
<dbReference type="PRINTS" id="PR00097">
    <property type="entry name" value="ANTSNTHASEII"/>
</dbReference>
<dbReference type="PRINTS" id="PR00096">
    <property type="entry name" value="GATASE"/>
</dbReference>
<keyword evidence="4" id="KW-1185">Reference proteome</keyword>
<dbReference type="Pfam" id="PF00117">
    <property type="entry name" value="GATase"/>
    <property type="match status" value="1"/>
</dbReference>
<protein>
    <submittedName>
        <fullName evidence="3">Aminodeoxychorismate/anthranilate synthase component II</fullName>
    </submittedName>
</protein>
<dbReference type="RefSeq" id="WP_169075022.1">
    <property type="nucleotide sequence ID" value="NZ_JABBXH010000003.1"/>
</dbReference>
<feature type="domain" description="Glutamine amidotransferase" evidence="2">
    <location>
        <begin position="3"/>
        <end position="191"/>
    </location>
</feature>
<reference evidence="3 4" key="1">
    <citation type="submission" date="2020-04" db="EMBL/GenBank/DDBJ databases">
        <title>Thalassotalea sp. M1531, isolated from the surface of marine red alga.</title>
        <authorList>
            <person name="Pang L."/>
            <person name="Lu D.-C."/>
        </authorList>
    </citation>
    <scope>NUCLEOTIDE SEQUENCE [LARGE SCALE GENOMIC DNA]</scope>
    <source>
        <strain evidence="3 4">M1531</strain>
    </source>
</reference>